<feature type="domain" description="TFIIS N-terminal" evidence="5">
    <location>
        <begin position="238"/>
        <end position="315"/>
    </location>
</feature>
<feature type="region of interest" description="Disordered" evidence="4">
    <location>
        <begin position="1"/>
        <end position="177"/>
    </location>
</feature>
<comment type="function">
    <text evidence="1">Transcription factor involved in RNA polymerase II transcription regulation. May function in both SPT15/TBP post-recruitment and recruitment steps of transcription.</text>
</comment>
<comment type="similarity">
    <text evidence="2">Belongs to the IWS1 family.</text>
</comment>
<keyword evidence="3" id="KW-0539">Nucleus</keyword>
<feature type="compositionally biased region" description="Acidic residues" evidence="4">
    <location>
        <begin position="64"/>
        <end position="85"/>
    </location>
</feature>
<comment type="caution">
    <text evidence="6">The sequence shown here is derived from an EMBL/GenBank/DDBJ whole genome shotgun (WGS) entry which is preliminary data.</text>
</comment>
<dbReference type="SUPFAM" id="SSF47676">
    <property type="entry name" value="Conserved domain common to transcription factors TFIIS, elongin A, CRSP70"/>
    <property type="match status" value="1"/>
</dbReference>
<organism evidence="6 7">
    <name type="scientific">Syncephalastrum racemosum</name>
    <name type="common">Filamentous fungus</name>
    <dbReference type="NCBI Taxonomy" id="13706"/>
    <lineage>
        <taxon>Eukaryota</taxon>
        <taxon>Fungi</taxon>
        <taxon>Fungi incertae sedis</taxon>
        <taxon>Mucoromycota</taxon>
        <taxon>Mucoromycotina</taxon>
        <taxon>Mucoromycetes</taxon>
        <taxon>Mucorales</taxon>
        <taxon>Syncephalastraceae</taxon>
        <taxon>Syncephalastrum</taxon>
    </lineage>
</organism>
<evidence type="ECO:0000313" key="6">
    <source>
        <dbReference type="EMBL" id="ORY97267.1"/>
    </source>
</evidence>
<feature type="compositionally biased region" description="Basic and acidic residues" evidence="4">
    <location>
        <begin position="111"/>
        <end position="130"/>
    </location>
</feature>
<gene>
    <name evidence="6" type="ORF">BCR43DRAFT_456212</name>
</gene>
<dbReference type="PROSITE" id="PS51319">
    <property type="entry name" value="TFIIS_N"/>
    <property type="match status" value="1"/>
</dbReference>
<feature type="region of interest" description="Disordered" evidence="4">
    <location>
        <begin position="336"/>
        <end position="358"/>
    </location>
</feature>
<evidence type="ECO:0000256" key="4">
    <source>
        <dbReference type="SAM" id="MobiDB-lite"/>
    </source>
</evidence>
<dbReference type="FunCoup" id="A0A1X2HEB8">
    <property type="interactions" value="343"/>
</dbReference>
<dbReference type="AlphaFoldDB" id="A0A1X2HEB8"/>
<evidence type="ECO:0000256" key="2">
    <source>
        <dbReference type="ARBA" id="ARBA00037992"/>
    </source>
</evidence>
<dbReference type="InterPro" id="IPR017923">
    <property type="entry name" value="TFIIS_N"/>
</dbReference>
<accession>A0A1X2HEB8</accession>
<evidence type="ECO:0000259" key="5">
    <source>
        <dbReference type="PROSITE" id="PS51319"/>
    </source>
</evidence>
<dbReference type="InParanoid" id="A0A1X2HEB8"/>
<dbReference type="Proteomes" id="UP000242180">
    <property type="component" value="Unassembled WGS sequence"/>
</dbReference>
<evidence type="ECO:0000313" key="7">
    <source>
        <dbReference type="Proteomes" id="UP000242180"/>
    </source>
</evidence>
<protein>
    <recommendedName>
        <fullName evidence="5">TFIIS N-terminal domain-containing protein</fullName>
    </recommendedName>
</protein>
<dbReference type="OMA" id="SEPFAYS"/>
<feature type="compositionally biased region" description="Basic and acidic residues" evidence="4">
    <location>
        <begin position="342"/>
        <end position="357"/>
    </location>
</feature>
<sequence length="413" mass="47683">MADEEPKNQQNPNLFGFESDDALSDLEDEDQVAHSSTGQYDDYHRPSAAPSDAGDEEQAKPNEGEEGETFEPAQEEAYNDDDDETPTYLDQKKLPSFKRRDRQLSEAEQQELERVRKEIREKKSRQRGDDDSQNETQEPAEPPSEQQAALDEISQIFEDALKGPKKKRKRADEEDLENSLDEELMNLREKMIKVADDDKEANMERKPAVGKLNMLQEVTILLTNKRAQDSILDNQLLSAIRMWLEPLPDNSLPSIDIQNELFDVLNTLPIGSDHLRESGVGKIVYFYQRSPRTNPRVKRKAEQLIAKWSRMVIKRSANYRERRHERKVYTQEDMLANRKKYRPNEPEERSQGTEGRRMQMHVNVPRAVAPDYDIIPESTVQAVRRNKGPAGTMKRLKDTMRSMKSSGVKRTAK</sequence>
<feature type="compositionally biased region" description="Acidic residues" evidence="4">
    <location>
        <begin position="18"/>
        <end position="30"/>
    </location>
</feature>
<proteinExistence type="inferred from homology"/>
<reference evidence="6 7" key="1">
    <citation type="submission" date="2016-07" db="EMBL/GenBank/DDBJ databases">
        <title>Pervasive Adenine N6-methylation of Active Genes in Fungi.</title>
        <authorList>
            <consortium name="DOE Joint Genome Institute"/>
            <person name="Mondo S.J."/>
            <person name="Dannebaum R.O."/>
            <person name="Kuo R.C."/>
            <person name="Labutti K."/>
            <person name="Haridas S."/>
            <person name="Kuo A."/>
            <person name="Salamov A."/>
            <person name="Ahrendt S.R."/>
            <person name="Lipzen A."/>
            <person name="Sullivan W."/>
            <person name="Andreopoulos W.B."/>
            <person name="Clum A."/>
            <person name="Lindquist E."/>
            <person name="Daum C."/>
            <person name="Ramamoorthy G.K."/>
            <person name="Gryganskyi A."/>
            <person name="Culley D."/>
            <person name="Magnuson J.K."/>
            <person name="James T.Y."/>
            <person name="O'Malley M.A."/>
            <person name="Stajich J.E."/>
            <person name="Spatafora J.W."/>
            <person name="Visel A."/>
            <person name="Grigoriev I.V."/>
        </authorList>
    </citation>
    <scope>NUCLEOTIDE SEQUENCE [LARGE SCALE GENOMIC DNA]</scope>
    <source>
        <strain evidence="6 7">NRRL 2496</strain>
    </source>
</reference>
<dbReference type="STRING" id="13706.A0A1X2HEB8"/>
<comment type="subcellular location">
    <subcellularLocation>
        <location evidence="3">Nucleus</location>
    </subcellularLocation>
</comment>
<dbReference type="GO" id="GO:0005634">
    <property type="term" value="C:nucleus"/>
    <property type="evidence" value="ECO:0007669"/>
    <property type="project" value="UniProtKB-SubCell"/>
</dbReference>
<feature type="region of interest" description="Disordered" evidence="4">
    <location>
        <begin position="379"/>
        <end position="413"/>
    </location>
</feature>
<name>A0A1X2HEB8_SYNRA</name>
<keyword evidence="7" id="KW-1185">Reference proteome</keyword>
<dbReference type="InterPro" id="IPR035441">
    <property type="entry name" value="TFIIS/LEDGF_dom_sf"/>
</dbReference>
<evidence type="ECO:0000256" key="1">
    <source>
        <dbReference type="ARBA" id="ARBA00037349"/>
    </source>
</evidence>
<dbReference type="PANTHER" id="PTHR46010">
    <property type="entry name" value="PROTEIN IWS1 HOMOLOG"/>
    <property type="match status" value="1"/>
</dbReference>
<dbReference type="OrthoDB" id="21124at2759"/>
<dbReference type="InterPro" id="IPR051037">
    <property type="entry name" value="RNAPII_TF_IWS1"/>
</dbReference>
<dbReference type="GO" id="GO:0016973">
    <property type="term" value="P:poly(A)+ mRNA export from nucleus"/>
    <property type="evidence" value="ECO:0007669"/>
    <property type="project" value="TreeGrafter"/>
</dbReference>
<dbReference type="PANTHER" id="PTHR46010:SF1">
    <property type="entry name" value="PROTEIN IWS1 HOMOLOG"/>
    <property type="match status" value="1"/>
</dbReference>
<evidence type="ECO:0000256" key="3">
    <source>
        <dbReference type="PROSITE-ProRule" id="PRU00649"/>
    </source>
</evidence>
<dbReference type="EMBL" id="MCGN01000004">
    <property type="protein sequence ID" value="ORY97267.1"/>
    <property type="molecule type" value="Genomic_DNA"/>
</dbReference>
<dbReference type="Gene3D" id="1.20.930.10">
    <property type="entry name" value="Conserved domain common to transcription factors TFIIS, elongin A, CRSP70"/>
    <property type="match status" value="1"/>
</dbReference>
<dbReference type="Pfam" id="PF08711">
    <property type="entry name" value="Med26"/>
    <property type="match status" value="1"/>
</dbReference>